<accession>A0A6N8FTX2</accession>
<feature type="compositionally biased region" description="Polar residues" evidence="1">
    <location>
        <begin position="25"/>
        <end position="40"/>
    </location>
</feature>
<comment type="caution">
    <text evidence="2">The sequence shown here is derived from an EMBL/GenBank/DDBJ whole genome shotgun (WGS) entry which is preliminary data.</text>
</comment>
<protein>
    <submittedName>
        <fullName evidence="2">Uncharacterized protein</fullName>
    </submittedName>
</protein>
<dbReference type="EMBL" id="NAPY01000011">
    <property type="protein sequence ID" value="MUL36553.1"/>
    <property type="molecule type" value="Genomic_DNA"/>
</dbReference>
<organism evidence="2 3">
    <name type="scientific">Gloeocapsopsis dulcis AAB1 = 1H9</name>
    <dbReference type="NCBI Taxonomy" id="1433147"/>
    <lineage>
        <taxon>Bacteria</taxon>
        <taxon>Bacillati</taxon>
        <taxon>Cyanobacteriota</taxon>
        <taxon>Cyanophyceae</taxon>
        <taxon>Oscillatoriophycideae</taxon>
        <taxon>Chroococcales</taxon>
        <taxon>Chroococcaceae</taxon>
        <taxon>Gloeocapsopsis</taxon>
        <taxon>Gloeocapsopsis dulcis</taxon>
    </lineage>
</organism>
<feature type="non-terminal residue" evidence="2">
    <location>
        <position position="1"/>
    </location>
</feature>
<dbReference type="AlphaFoldDB" id="A0A6N8FTX2"/>
<gene>
    <name evidence="2" type="ORF">BWI75_09370</name>
</gene>
<reference evidence="2 3" key="1">
    <citation type="journal article" date="2019" name="Front. Microbiol.">
        <title>Genomic Features for Desiccation Tolerance and Sugar Biosynthesis in the Extremophile Gloeocapsopsis sp. UTEX B3054.</title>
        <authorList>
            <person name="Urrejola C."/>
            <person name="Alcorta J."/>
            <person name="Salas L."/>
            <person name="Vasquez M."/>
            <person name="Polz M.F."/>
            <person name="Vicuna R."/>
            <person name="Diez B."/>
        </authorList>
    </citation>
    <scope>NUCLEOTIDE SEQUENCE [LARGE SCALE GENOMIC DNA]</scope>
    <source>
        <strain evidence="2 3">1H9</strain>
    </source>
</reference>
<dbReference type="Proteomes" id="UP000441797">
    <property type="component" value="Unassembled WGS sequence"/>
</dbReference>
<sequence length="85" mass="9664">TDDTPIEQPIDNTPPTDDTPIEQPIDNTPIEQPVDNTPPTDDTLIEQPVDNTPSPIEELTPMELQQELELQSSIFLDRWQSFLPR</sequence>
<feature type="region of interest" description="Disordered" evidence="1">
    <location>
        <begin position="1"/>
        <end position="54"/>
    </location>
</feature>
<proteinExistence type="predicted"/>
<name>A0A6N8FTX2_9CHRO</name>
<evidence type="ECO:0000256" key="1">
    <source>
        <dbReference type="SAM" id="MobiDB-lite"/>
    </source>
</evidence>
<dbReference type="RefSeq" id="WP_196601441.1">
    <property type="nucleotide sequence ID" value="NZ_CAWPEY010000008.1"/>
</dbReference>
<evidence type="ECO:0000313" key="2">
    <source>
        <dbReference type="EMBL" id="MUL36553.1"/>
    </source>
</evidence>
<keyword evidence="3" id="KW-1185">Reference proteome</keyword>
<evidence type="ECO:0000313" key="3">
    <source>
        <dbReference type="Proteomes" id="UP000441797"/>
    </source>
</evidence>